<protein>
    <submittedName>
        <fullName evidence="7">Ferredoxin family protein</fullName>
    </submittedName>
</protein>
<evidence type="ECO:0000256" key="2">
    <source>
        <dbReference type="ARBA" id="ARBA00022723"/>
    </source>
</evidence>
<dbReference type="PANTHER" id="PTHR43687">
    <property type="entry name" value="ADENYLYLSULFATE REDUCTASE, BETA SUBUNIT"/>
    <property type="match status" value="1"/>
</dbReference>
<dbReference type="GO" id="GO:0051539">
    <property type="term" value="F:4 iron, 4 sulfur cluster binding"/>
    <property type="evidence" value="ECO:0007669"/>
    <property type="project" value="UniProtKB-KW"/>
</dbReference>
<dbReference type="RefSeq" id="WP_105358806.1">
    <property type="nucleotide sequence ID" value="NZ_PUIB01000025.1"/>
</dbReference>
<keyword evidence="4" id="KW-0411">Iron-sulfur</keyword>
<evidence type="ECO:0000313" key="7">
    <source>
        <dbReference type="EMBL" id="PQO28335.1"/>
    </source>
</evidence>
<dbReference type="InterPro" id="IPR050572">
    <property type="entry name" value="Fe-S_Ferredoxin"/>
</dbReference>
<keyword evidence="1" id="KW-0004">4Fe-4S</keyword>
<evidence type="ECO:0000256" key="5">
    <source>
        <dbReference type="SAM" id="MobiDB-lite"/>
    </source>
</evidence>
<sequence length="360" mass="40136">MPKRLTVVVSQGQSNNPAKRKLEEDIVAALLFEPGIEVTIVPHLYDLKPDGPGILGLQAITTDFVVLSWLYERAARWTLDRNNIHGKSGTSLLVHESDEDDDDLLDEPEEETKLRVIDNRPLPNRMIYCIDLRVSNNLQEYVDEVKRIHREVSTSVVELGGLNGNGSPSPTPQQLARVARPTNDTAIKEGGELEKPIEAIEPFRIEEDAKRRWYPVIDYSRCTNCMECIDFCLFGVYGVDKVETILVEMPDNCRKGCPACSRVCPENAIIFPQHKTPTIAGSDEVAGGGLKIDLSQLFGKPKEDEKSLDAAVRERDEQLLLAGREAVGDAVGVPKRQAENEPREKDELDDLIDAVDELDI</sequence>
<feature type="compositionally biased region" description="Basic and acidic residues" evidence="5">
    <location>
        <begin position="336"/>
        <end position="346"/>
    </location>
</feature>
<dbReference type="InterPro" id="IPR017896">
    <property type="entry name" value="4Fe4S_Fe-S-bd"/>
</dbReference>
<evidence type="ECO:0000256" key="1">
    <source>
        <dbReference type="ARBA" id="ARBA00022485"/>
    </source>
</evidence>
<proteinExistence type="predicted"/>
<feature type="region of interest" description="Disordered" evidence="5">
    <location>
        <begin position="331"/>
        <end position="352"/>
    </location>
</feature>
<gene>
    <name evidence="7" type="ORF">C5Y98_25920</name>
</gene>
<name>A0A2S8F851_9BACT</name>
<evidence type="ECO:0000259" key="6">
    <source>
        <dbReference type="PROSITE" id="PS51379"/>
    </source>
</evidence>
<keyword evidence="2" id="KW-0479">Metal-binding</keyword>
<keyword evidence="3" id="KW-0408">Iron</keyword>
<comment type="caution">
    <text evidence="7">The sequence shown here is derived from an EMBL/GenBank/DDBJ whole genome shotgun (WGS) entry which is preliminary data.</text>
</comment>
<dbReference type="PANTHER" id="PTHR43687:SF1">
    <property type="entry name" value="FERREDOXIN III"/>
    <property type="match status" value="1"/>
</dbReference>
<reference evidence="7 8" key="1">
    <citation type="submission" date="2018-02" db="EMBL/GenBank/DDBJ databases">
        <title>Comparative genomes isolates from brazilian mangrove.</title>
        <authorList>
            <person name="Araujo J.E."/>
            <person name="Taketani R.G."/>
            <person name="Silva M.C.P."/>
            <person name="Loureco M.V."/>
            <person name="Andreote F.D."/>
        </authorList>
    </citation>
    <scope>NUCLEOTIDE SEQUENCE [LARGE SCALE GENOMIC DNA]</scope>
    <source>
        <strain evidence="7 8">NAP PRIS-MGV</strain>
    </source>
</reference>
<evidence type="ECO:0000256" key="3">
    <source>
        <dbReference type="ARBA" id="ARBA00023004"/>
    </source>
</evidence>
<dbReference type="EMBL" id="PUIB01000025">
    <property type="protein sequence ID" value="PQO28335.1"/>
    <property type="molecule type" value="Genomic_DNA"/>
</dbReference>
<organism evidence="7 8">
    <name type="scientific">Blastopirellula marina</name>
    <dbReference type="NCBI Taxonomy" id="124"/>
    <lineage>
        <taxon>Bacteria</taxon>
        <taxon>Pseudomonadati</taxon>
        <taxon>Planctomycetota</taxon>
        <taxon>Planctomycetia</taxon>
        <taxon>Pirellulales</taxon>
        <taxon>Pirellulaceae</taxon>
        <taxon>Blastopirellula</taxon>
    </lineage>
</organism>
<evidence type="ECO:0000313" key="8">
    <source>
        <dbReference type="Proteomes" id="UP000239388"/>
    </source>
</evidence>
<dbReference type="AlphaFoldDB" id="A0A2S8F851"/>
<dbReference type="GO" id="GO:0046872">
    <property type="term" value="F:metal ion binding"/>
    <property type="evidence" value="ECO:0007669"/>
    <property type="project" value="UniProtKB-KW"/>
</dbReference>
<dbReference type="Proteomes" id="UP000239388">
    <property type="component" value="Unassembled WGS sequence"/>
</dbReference>
<dbReference type="SUPFAM" id="SSF54862">
    <property type="entry name" value="4Fe-4S ferredoxins"/>
    <property type="match status" value="1"/>
</dbReference>
<dbReference type="Gene3D" id="3.30.70.20">
    <property type="match status" value="1"/>
</dbReference>
<evidence type="ECO:0000256" key="4">
    <source>
        <dbReference type="ARBA" id="ARBA00023014"/>
    </source>
</evidence>
<dbReference type="PROSITE" id="PS51379">
    <property type="entry name" value="4FE4S_FER_2"/>
    <property type="match status" value="2"/>
</dbReference>
<feature type="domain" description="4Fe-4S ferredoxin-type" evidence="6">
    <location>
        <begin position="213"/>
        <end position="242"/>
    </location>
</feature>
<feature type="domain" description="4Fe-4S ferredoxin-type" evidence="6">
    <location>
        <begin position="243"/>
        <end position="274"/>
    </location>
</feature>
<accession>A0A2S8F851</accession>
<dbReference type="OrthoDB" id="9778602at2"/>